<dbReference type="EMBL" id="HBIM01000910">
    <property type="protein sequence ID" value="CAE0402510.1"/>
    <property type="molecule type" value="Transcribed_RNA"/>
</dbReference>
<proteinExistence type="predicted"/>
<dbReference type="InterPro" id="IPR000620">
    <property type="entry name" value="EamA_dom"/>
</dbReference>
<evidence type="ECO:0000313" key="7">
    <source>
        <dbReference type="EMBL" id="CAE0402512.1"/>
    </source>
</evidence>
<keyword evidence="1" id="KW-0472">Membrane</keyword>
<evidence type="ECO:0000256" key="1">
    <source>
        <dbReference type="SAM" id="Phobius"/>
    </source>
</evidence>
<sequence>MGITIWTGVCLSLLLFQDSAEAFVQRHMDFGPQTKHATRYKRQGRGIYTHRGVHSSKHIVGSVFFKRFGSSSITSALRGGSVMASVAVSPPALAVWIGPALLSALSYALYNLFIKKAATHNMDPILGGVLLQFVAATVGTLLWLVQRTTSSKAAVVSTRTAMAWAAAAGLAVGAAELLSFFISGMGVQAMQSIPIVVGGSVLMGTVLGRVWLKEMLTWKGWCGVALISIGIALVGIDPGSSGAMH</sequence>
<accession>A0A6S8HM17</accession>
<dbReference type="SUPFAM" id="SSF103481">
    <property type="entry name" value="Multidrug resistance efflux transporter EmrE"/>
    <property type="match status" value="1"/>
</dbReference>
<feature type="domain" description="EamA" evidence="3">
    <location>
        <begin position="99"/>
        <end position="234"/>
    </location>
</feature>
<dbReference type="AlphaFoldDB" id="A0A6S8HM17"/>
<name>A0A6S8HM17_9STRA</name>
<feature type="transmembrane region" description="Helical" evidence="1">
    <location>
        <begin position="125"/>
        <end position="145"/>
    </location>
</feature>
<organism evidence="5">
    <name type="scientific">Amphora coffeiformis</name>
    <dbReference type="NCBI Taxonomy" id="265554"/>
    <lineage>
        <taxon>Eukaryota</taxon>
        <taxon>Sar</taxon>
        <taxon>Stramenopiles</taxon>
        <taxon>Ochrophyta</taxon>
        <taxon>Bacillariophyta</taxon>
        <taxon>Bacillariophyceae</taxon>
        <taxon>Bacillariophycidae</taxon>
        <taxon>Thalassiophysales</taxon>
        <taxon>Catenulaceae</taxon>
        <taxon>Amphora</taxon>
    </lineage>
</organism>
<keyword evidence="1" id="KW-1133">Transmembrane helix</keyword>
<keyword evidence="2" id="KW-0732">Signal</keyword>
<evidence type="ECO:0000313" key="6">
    <source>
        <dbReference type="EMBL" id="CAE0402511.1"/>
    </source>
</evidence>
<dbReference type="EMBL" id="HBIM01000911">
    <property type="protein sequence ID" value="CAE0402511.1"/>
    <property type="molecule type" value="Transcribed_RNA"/>
</dbReference>
<keyword evidence="1" id="KW-0812">Transmembrane</keyword>
<gene>
    <name evidence="4" type="ORF">ACOF00016_LOCUS792</name>
    <name evidence="5" type="ORF">ACOF00016_LOCUS793</name>
    <name evidence="6" type="ORF">ACOF00016_LOCUS794</name>
    <name evidence="7" type="ORF">ACOF00016_LOCUS795</name>
</gene>
<protein>
    <recommendedName>
        <fullName evidence="3">EamA domain-containing protein</fullName>
    </recommendedName>
</protein>
<feature type="transmembrane region" description="Helical" evidence="1">
    <location>
        <begin position="93"/>
        <end position="113"/>
    </location>
</feature>
<feature type="chain" id="PRO_5035676560" description="EamA domain-containing protein" evidence="2">
    <location>
        <begin position="23"/>
        <end position="245"/>
    </location>
</feature>
<feature type="transmembrane region" description="Helical" evidence="1">
    <location>
        <begin position="218"/>
        <end position="236"/>
    </location>
</feature>
<dbReference type="GO" id="GO:0016020">
    <property type="term" value="C:membrane"/>
    <property type="evidence" value="ECO:0007669"/>
    <property type="project" value="InterPro"/>
</dbReference>
<dbReference type="EMBL" id="HBIM01000909">
    <property type="protein sequence ID" value="CAE0402509.1"/>
    <property type="molecule type" value="Transcribed_RNA"/>
</dbReference>
<feature type="transmembrane region" description="Helical" evidence="1">
    <location>
        <begin position="193"/>
        <end position="212"/>
    </location>
</feature>
<reference evidence="5" key="1">
    <citation type="submission" date="2021-01" db="EMBL/GenBank/DDBJ databases">
        <authorList>
            <person name="Corre E."/>
            <person name="Pelletier E."/>
            <person name="Niang G."/>
            <person name="Scheremetjew M."/>
            <person name="Finn R."/>
            <person name="Kale V."/>
            <person name="Holt S."/>
            <person name="Cochrane G."/>
            <person name="Meng A."/>
            <person name="Brown T."/>
            <person name="Cohen L."/>
        </authorList>
    </citation>
    <scope>NUCLEOTIDE SEQUENCE</scope>
    <source>
        <strain evidence="5">CCMP127</strain>
    </source>
</reference>
<dbReference type="EMBL" id="HBIM01000912">
    <property type="protein sequence ID" value="CAE0402512.1"/>
    <property type="molecule type" value="Transcribed_RNA"/>
</dbReference>
<evidence type="ECO:0000313" key="4">
    <source>
        <dbReference type="EMBL" id="CAE0402509.1"/>
    </source>
</evidence>
<feature type="signal peptide" evidence="2">
    <location>
        <begin position="1"/>
        <end position="22"/>
    </location>
</feature>
<dbReference type="Pfam" id="PF00892">
    <property type="entry name" value="EamA"/>
    <property type="match status" value="1"/>
</dbReference>
<feature type="transmembrane region" description="Helical" evidence="1">
    <location>
        <begin position="161"/>
        <end position="181"/>
    </location>
</feature>
<dbReference type="InterPro" id="IPR037185">
    <property type="entry name" value="EmrE-like"/>
</dbReference>
<evidence type="ECO:0000259" key="3">
    <source>
        <dbReference type="Pfam" id="PF00892"/>
    </source>
</evidence>
<evidence type="ECO:0000313" key="5">
    <source>
        <dbReference type="EMBL" id="CAE0402510.1"/>
    </source>
</evidence>
<evidence type="ECO:0000256" key="2">
    <source>
        <dbReference type="SAM" id="SignalP"/>
    </source>
</evidence>